<dbReference type="FunFam" id="3.40.50.720:FF:000084">
    <property type="entry name" value="Short-chain dehydrogenase reductase"/>
    <property type="match status" value="1"/>
</dbReference>
<proteinExistence type="inferred from homology"/>
<dbReference type="EMBL" id="LR778301">
    <property type="protein sequence ID" value="CAB1370191.1"/>
    <property type="molecule type" value="Genomic_DNA"/>
</dbReference>
<keyword evidence="3" id="KW-1185">Reference proteome</keyword>
<comment type="similarity">
    <text evidence="1">Belongs to the short-chain dehydrogenases/reductases (SDR) family.</text>
</comment>
<dbReference type="SUPFAM" id="SSF51735">
    <property type="entry name" value="NAD(P)-binding Rossmann-fold domains"/>
    <property type="match status" value="1"/>
</dbReference>
<dbReference type="Proteomes" id="UP000515733">
    <property type="component" value="Chromosome"/>
</dbReference>
<organism evidence="2 3">
    <name type="scientific">Denitratisoma oestradiolicum</name>
    <dbReference type="NCBI Taxonomy" id="311182"/>
    <lineage>
        <taxon>Bacteria</taxon>
        <taxon>Pseudomonadati</taxon>
        <taxon>Pseudomonadota</taxon>
        <taxon>Betaproteobacteria</taxon>
        <taxon>Nitrosomonadales</taxon>
        <taxon>Sterolibacteriaceae</taxon>
        <taxon>Denitratisoma</taxon>
    </lineage>
</organism>
<dbReference type="OrthoDB" id="8793699at2"/>
<dbReference type="RefSeq" id="WP_145770739.1">
    <property type="nucleotide sequence ID" value="NZ_LR778301.1"/>
</dbReference>
<dbReference type="CDD" id="cd05233">
    <property type="entry name" value="SDR_c"/>
    <property type="match status" value="1"/>
</dbReference>
<dbReference type="KEGG" id="doe:DENOEST_3037"/>
<evidence type="ECO:0000256" key="1">
    <source>
        <dbReference type="ARBA" id="ARBA00006484"/>
    </source>
</evidence>
<dbReference type="AlphaFoldDB" id="A0A6S6Y0C0"/>
<dbReference type="PRINTS" id="PR00081">
    <property type="entry name" value="GDHRDH"/>
</dbReference>
<accession>A0A6S6Y0C0</accession>
<dbReference type="Pfam" id="PF13561">
    <property type="entry name" value="adh_short_C2"/>
    <property type="match status" value="1"/>
</dbReference>
<name>A0A6S6Y0C0_9PROT</name>
<gene>
    <name evidence="2" type="ORF">DENOEST_3037</name>
</gene>
<protein>
    <submittedName>
        <fullName evidence="2">Short-chain dehydrogenase</fullName>
    </submittedName>
</protein>
<dbReference type="InterPro" id="IPR036291">
    <property type="entry name" value="NAD(P)-bd_dom_sf"/>
</dbReference>
<sequence length="279" mass="29771">MSLTLTGFDNKVAIVTGAGRMRSIGRPIALTLAKAGCDVVLTGTGKSPERYPDDEKAAGWRDIESVADEIRAQGRRALPLVSDVSSPEAVEALADRILAEFGRVDFVINNAGSTKGQDRQPVVTLPVNEWQRVIDTNLNGSFYMCQTFARRMIDLDQGGAIINISTLGTRLLAAGTAAYASSKVAINGLTTILSGELGRYGIRVNGVCPGLIDTSRLDDMGRGDIWEQLVKSFIPLGRAGTGEDIANMVAFLCSEQGAWINGQNIYVDGGYTNVPLMGN</sequence>
<dbReference type="Gene3D" id="3.40.50.720">
    <property type="entry name" value="NAD(P)-binding Rossmann-like Domain"/>
    <property type="match status" value="1"/>
</dbReference>
<evidence type="ECO:0000313" key="3">
    <source>
        <dbReference type="Proteomes" id="UP000515733"/>
    </source>
</evidence>
<dbReference type="InterPro" id="IPR002347">
    <property type="entry name" value="SDR_fam"/>
</dbReference>
<dbReference type="PANTHER" id="PTHR42760">
    <property type="entry name" value="SHORT-CHAIN DEHYDROGENASES/REDUCTASES FAMILY MEMBER"/>
    <property type="match status" value="1"/>
</dbReference>
<evidence type="ECO:0000313" key="2">
    <source>
        <dbReference type="EMBL" id="CAB1370191.1"/>
    </source>
</evidence>
<dbReference type="PRINTS" id="PR00080">
    <property type="entry name" value="SDRFAMILY"/>
</dbReference>
<reference evidence="2 3" key="1">
    <citation type="submission" date="2020-03" db="EMBL/GenBank/DDBJ databases">
        <authorList>
            <consortium name="Genoscope - CEA"/>
            <person name="William W."/>
        </authorList>
    </citation>
    <scope>NUCLEOTIDE SEQUENCE [LARGE SCALE GENOMIC DNA]</scope>
    <source>
        <strain evidence="3">DSM 16959</strain>
    </source>
</reference>
<dbReference type="GO" id="GO:0016616">
    <property type="term" value="F:oxidoreductase activity, acting on the CH-OH group of donors, NAD or NADP as acceptor"/>
    <property type="evidence" value="ECO:0007669"/>
    <property type="project" value="TreeGrafter"/>
</dbReference>